<feature type="region of interest" description="Disordered" evidence="2">
    <location>
        <begin position="1"/>
        <end position="28"/>
    </location>
</feature>
<feature type="compositionally biased region" description="Low complexity" evidence="2">
    <location>
        <begin position="448"/>
        <end position="479"/>
    </location>
</feature>
<dbReference type="InterPro" id="IPR002044">
    <property type="entry name" value="CBM20"/>
</dbReference>
<dbReference type="PROSITE" id="PS51166">
    <property type="entry name" value="CBM20"/>
    <property type="match status" value="1"/>
</dbReference>
<accession>A0ABQ7H990</accession>
<feature type="compositionally biased region" description="Low complexity" evidence="2">
    <location>
        <begin position="999"/>
        <end position="1036"/>
    </location>
</feature>
<reference evidence="4" key="1">
    <citation type="submission" date="2017-08" db="EMBL/GenBank/DDBJ databases">
        <authorList>
            <person name="Polle J.E."/>
            <person name="Barry K."/>
            <person name="Cushman J."/>
            <person name="Schmutz J."/>
            <person name="Tran D."/>
            <person name="Hathwaick L.T."/>
            <person name="Yim W.C."/>
            <person name="Jenkins J."/>
            <person name="Mckie-Krisberg Z.M."/>
            <person name="Prochnik S."/>
            <person name="Lindquist E."/>
            <person name="Dockter R.B."/>
            <person name="Adam C."/>
            <person name="Molina H."/>
            <person name="Bunkerborg J."/>
            <person name="Jin E."/>
            <person name="Buchheim M."/>
            <person name="Magnuson J."/>
        </authorList>
    </citation>
    <scope>NUCLEOTIDE SEQUENCE</scope>
    <source>
        <strain evidence="4">CCAP 19/18</strain>
    </source>
</reference>
<keyword evidence="1" id="KW-0175">Coiled coil</keyword>
<feature type="compositionally biased region" description="Low complexity" evidence="2">
    <location>
        <begin position="1228"/>
        <end position="1249"/>
    </location>
</feature>
<dbReference type="Proteomes" id="UP000815325">
    <property type="component" value="Unassembled WGS sequence"/>
</dbReference>
<feature type="coiled-coil region" evidence="1">
    <location>
        <begin position="222"/>
        <end position="300"/>
    </location>
</feature>
<feature type="domain" description="CBM20" evidence="3">
    <location>
        <begin position="89"/>
        <end position="195"/>
    </location>
</feature>
<feature type="compositionally biased region" description="Low complexity" evidence="2">
    <location>
        <begin position="1256"/>
        <end position="1278"/>
    </location>
</feature>
<evidence type="ECO:0000256" key="2">
    <source>
        <dbReference type="SAM" id="MobiDB-lite"/>
    </source>
</evidence>
<dbReference type="InterPro" id="IPR013784">
    <property type="entry name" value="Carb-bd-like_fold"/>
</dbReference>
<feature type="compositionally biased region" description="Low complexity" evidence="2">
    <location>
        <begin position="678"/>
        <end position="729"/>
    </location>
</feature>
<feature type="compositionally biased region" description="Low complexity" evidence="2">
    <location>
        <begin position="881"/>
        <end position="938"/>
    </location>
</feature>
<feature type="compositionally biased region" description="Low complexity" evidence="2">
    <location>
        <begin position="1358"/>
        <end position="1382"/>
    </location>
</feature>
<evidence type="ECO:0000256" key="1">
    <source>
        <dbReference type="SAM" id="Coils"/>
    </source>
</evidence>
<feature type="region of interest" description="Disordered" evidence="2">
    <location>
        <begin position="995"/>
        <end position="1051"/>
    </location>
</feature>
<feature type="compositionally biased region" description="Low complexity" evidence="2">
    <location>
        <begin position="485"/>
        <end position="497"/>
    </location>
</feature>
<dbReference type="InterPro" id="IPR013783">
    <property type="entry name" value="Ig-like_fold"/>
</dbReference>
<feature type="region of interest" description="Disordered" evidence="2">
    <location>
        <begin position="781"/>
        <end position="820"/>
    </location>
</feature>
<comment type="caution">
    <text evidence="4">The sequence shown here is derived from an EMBL/GenBank/DDBJ whole genome shotgun (WGS) entry which is preliminary data.</text>
</comment>
<dbReference type="CDD" id="cd05467">
    <property type="entry name" value="CBM20"/>
    <property type="match status" value="1"/>
</dbReference>
<feature type="region of interest" description="Disordered" evidence="2">
    <location>
        <begin position="448"/>
        <end position="497"/>
    </location>
</feature>
<evidence type="ECO:0000313" key="4">
    <source>
        <dbReference type="EMBL" id="KAF5843418.1"/>
    </source>
</evidence>
<name>A0ABQ7H990_DUNSA</name>
<feature type="region of interest" description="Disordered" evidence="2">
    <location>
        <begin position="571"/>
        <end position="617"/>
    </location>
</feature>
<dbReference type="SUPFAM" id="SSF49452">
    <property type="entry name" value="Starch-binding domain-like"/>
    <property type="match status" value="1"/>
</dbReference>
<keyword evidence="5" id="KW-1185">Reference proteome</keyword>
<dbReference type="Pfam" id="PF00686">
    <property type="entry name" value="CBM_20"/>
    <property type="match status" value="1"/>
</dbReference>
<dbReference type="PANTHER" id="PTHR32518">
    <property type="match status" value="1"/>
</dbReference>
<feature type="region of interest" description="Disordered" evidence="2">
    <location>
        <begin position="677"/>
        <end position="729"/>
    </location>
</feature>
<evidence type="ECO:0000259" key="3">
    <source>
        <dbReference type="PROSITE" id="PS51166"/>
    </source>
</evidence>
<sequence>MLHTRTSQQCVRGVRDGSGKAAAGASQLRPSMKKVLPAPLHNTSAPSLLMLPFAQQRVGLSLLGGRAARVLAHASQQLAETQQGVVQMAKCPDNFTFHFTCPYQTAFGERIRLVGSLPEMGSWKLDSALELKWHEGHQWKLSMTLPRARSSFEFKVVLVSDGGGSRWEQGNNRVMAIQPELLEAPLDVVIDCWLEFEKTDCTGVVWPLELTQAWLELQDTRRARVQDALSRETDKARGLEAELAALEADASSLLAKLEELKGWVGDVYMCVSSQGLEAELAALEADASSLLAKLEELKGKVGDQSLEEGATVKLATEPGQVSIPQLLSRSLPPLSEDTFGQAYAEEMSGPQSTAGEASGLEVSIDPSALPLAANGNGAGIEPTAAALAAMQQRQQEEAEEKVRILEEAHRRQVEEVAALAAAEQREAEWQAQVQQQLARARERQQQQLAAQQQRQQQQQQQQQQQRQQGIPSPSSSSKAEPARPAPSTTPAIHSTAAAAPAASTASAAGQLEGLAAWISSQYMGMGKSVADVLSELRRRGIVCTGRNLFQLPGHPDQLDAEELAQVLRLQARTPSRPSTPPPSRATAPSTPAARPSAAAPAAPAAAAPASPAPADRDSDNLIGLADFISSHYMGMGKTAKDALPELHRKAITAESPHRFVLNGIPMSAPEVAEALRLQPRTPSQPVTPSSSRPVSPSPKARAGPRAALRGASPPRASPAGSRSGSPSRAFDSELEGLAAWISEKFEGMGKSAADTLPGLQDIKYRQQAAWLLLAAFDAVARPDSRSSSPSRSTSPIRTPAPAQIQPAGSPAAAPTADGTRDKRMEGLAEYISTEFMGMGKSAKDALPELRRAGITPSGNSFVLGGQLMSAPEIASVLRLQPRTPSRPSTPIPTRSPAAPSAAPASKPAPAAAPAAPAAPASTSGPSMEASSPAPAASGAGSLDSLAAYISSKFMGMGKSATDVLPELRRRGITASGNSFFMGGRVMSAPEVASALRLQPRTPSRPSTPIPTRAPATPSAAPASSSAPATAPAARPTAPAPAAPDSTSGPSMESLAAHISAKYMGMGKSATDALPELRRKGITASGNGFVMGGRVMDADGIAQALRLQVRTPSRPSTPMPSRSPATPAAASSSYSALPRSSPSPASAGPAAPAAGSRGPAGGGQSAEAQQLQALADWISANFMGMGKSAADALPELRRRGISPAGGNRFSIAGNVMDAPGIAQALRLQPRTPSRSSTPRGSRSASPQHARPAPPAPASSSAHAVAPAPAPAPAASTSGPSMDSLAAWISANYMGMGKIATDTLPELRRKGITASGNSFVMGGQVMSAPEIASALRLQPRATNRPISPAPGASSPPSPSPQASAPSAAPSTAASSQPAPRLSSSASGLESLADFIASNYEGMGKSALDVLPELRRKGIVANSDSTYSIQGRKSQLGALEVAGLLRLKARPGSSQKIAASRGNVAASAEANYAPRSDSSGRHKVTSAEAAEAGTRWLASWIAQKFVGMGKTEADALPELKRRGITCTSVKGGQRMFSMAGQPAELSATEIASLLRLRAR</sequence>
<dbReference type="PANTHER" id="PTHR32518:SF3">
    <property type="entry name" value="4-ALPHA-GLUCANOTRANSFERASE"/>
    <property type="match status" value="1"/>
</dbReference>
<feature type="region of interest" description="Disordered" evidence="2">
    <location>
        <begin position="1110"/>
        <end position="1167"/>
    </location>
</feature>
<feature type="region of interest" description="Disordered" evidence="2">
    <location>
        <begin position="880"/>
        <end position="938"/>
    </location>
</feature>
<feature type="compositionally biased region" description="Polar residues" evidence="2">
    <location>
        <begin position="1"/>
        <end position="10"/>
    </location>
</feature>
<protein>
    <recommendedName>
        <fullName evidence="3">CBM20 domain-containing protein</fullName>
    </recommendedName>
</protein>
<organism evidence="4 5">
    <name type="scientific">Dunaliella salina</name>
    <name type="common">Green alga</name>
    <name type="synonym">Protococcus salinus</name>
    <dbReference type="NCBI Taxonomy" id="3046"/>
    <lineage>
        <taxon>Eukaryota</taxon>
        <taxon>Viridiplantae</taxon>
        <taxon>Chlorophyta</taxon>
        <taxon>core chlorophytes</taxon>
        <taxon>Chlorophyceae</taxon>
        <taxon>CS clade</taxon>
        <taxon>Chlamydomonadales</taxon>
        <taxon>Dunaliellaceae</taxon>
        <taxon>Dunaliella</taxon>
    </lineage>
</organism>
<gene>
    <name evidence="4" type="ORF">DUNSADRAFT_16917</name>
</gene>
<feature type="compositionally biased region" description="Low complexity" evidence="2">
    <location>
        <begin position="1110"/>
        <end position="1156"/>
    </location>
</feature>
<feature type="region of interest" description="Disordered" evidence="2">
    <location>
        <begin position="1227"/>
        <end position="1278"/>
    </location>
</feature>
<feature type="region of interest" description="Disordered" evidence="2">
    <location>
        <begin position="1340"/>
        <end position="1382"/>
    </location>
</feature>
<feature type="compositionally biased region" description="Low complexity" evidence="2">
    <location>
        <begin position="584"/>
        <end position="613"/>
    </location>
</feature>
<proteinExistence type="predicted"/>
<dbReference type="EMBL" id="MU069443">
    <property type="protein sequence ID" value="KAF5843418.1"/>
    <property type="molecule type" value="Genomic_DNA"/>
</dbReference>
<feature type="compositionally biased region" description="Low complexity" evidence="2">
    <location>
        <begin position="785"/>
        <end position="799"/>
    </location>
</feature>
<dbReference type="Gene3D" id="2.60.40.10">
    <property type="entry name" value="Immunoglobulins"/>
    <property type="match status" value="1"/>
</dbReference>
<dbReference type="SMART" id="SM01065">
    <property type="entry name" value="CBM_2"/>
    <property type="match status" value="1"/>
</dbReference>
<evidence type="ECO:0000313" key="5">
    <source>
        <dbReference type="Proteomes" id="UP000815325"/>
    </source>
</evidence>